<accession>A0A8H7BBK5</accession>
<keyword evidence="6 8" id="KW-0472">Membrane</keyword>
<dbReference type="InterPro" id="IPR029058">
    <property type="entry name" value="AB_hydrolase_fold"/>
</dbReference>
<comment type="subcellular location">
    <subcellularLocation>
        <location evidence="1">Membrane</location>
        <topology evidence="1">Multi-pass membrane protein</topology>
    </subcellularLocation>
</comment>
<keyword evidence="5 8" id="KW-1133">Transmembrane helix</keyword>
<evidence type="ECO:0000256" key="2">
    <source>
        <dbReference type="ARBA" id="ARBA00004685"/>
    </source>
</evidence>
<evidence type="ECO:0000313" key="10">
    <source>
        <dbReference type="Proteomes" id="UP000596902"/>
    </source>
</evidence>
<comment type="similarity">
    <text evidence="3">Belongs to the TMCO4 family.</text>
</comment>
<dbReference type="Gene3D" id="3.40.50.1820">
    <property type="entry name" value="alpha/beta hydrolase"/>
    <property type="match status" value="1"/>
</dbReference>
<feature type="compositionally biased region" description="Basic and acidic residues" evidence="7">
    <location>
        <begin position="660"/>
        <end position="677"/>
    </location>
</feature>
<protein>
    <recommendedName>
        <fullName evidence="11">DUF726-domain-containing protein</fullName>
    </recommendedName>
</protein>
<reference evidence="9" key="2">
    <citation type="submission" date="2020-08" db="EMBL/GenBank/DDBJ databases">
        <title>Draft Genome Sequence of Cumin Blight Pathogen Alternaria burnsii.</title>
        <authorList>
            <person name="Feng Z."/>
        </authorList>
    </citation>
    <scope>NUCLEOTIDE SEQUENCE</scope>
    <source>
        <strain evidence="9">CBS107.38</strain>
    </source>
</reference>
<feature type="compositionally biased region" description="Polar residues" evidence="7">
    <location>
        <begin position="62"/>
        <end position="81"/>
    </location>
</feature>
<evidence type="ECO:0000256" key="7">
    <source>
        <dbReference type="SAM" id="MobiDB-lite"/>
    </source>
</evidence>
<feature type="compositionally biased region" description="Polar residues" evidence="7">
    <location>
        <begin position="694"/>
        <end position="704"/>
    </location>
</feature>
<dbReference type="Proteomes" id="UP000596902">
    <property type="component" value="Unassembled WGS sequence"/>
</dbReference>
<dbReference type="Pfam" id="PF05277">
    <property type="entry name" value="DUF726"/>
    <property type="match status" value="1"/>
</dbReference>
<feature type="region of interest" description="Disordered" evidence="7">
    <location>
        <begin position="372"/>
        <end position="399"/>
    </location>
</feature>
<dbReference type="InterPro" id="IPR008547">
    <property type="entry name" value="DUF829_TMEM53"/>
</dbReference>
<keyword evidence="4 8" id="KW-0812">Transmembrane</keyword>
<comment type="caution">
    <text evidence="9">The sequence shown here is derived from an EMBL/GenBank/DDBJ whole genome shotgun (WGS) entry which is preliminary data.</text>
</comment>
<dbReference type="InterPro" id="IPR007941">
    <property type="entry name" value="DUF726"/>
</dbReference>
<dbReference type="PANTHER" id="PTHR17920:SF22">
    <property type="entry name" value="DUF726 DOMAIN PROTEIN (AFU_ORTHOLOGUE AFUA_2G12860)"/>
    <property type="match status" value="1"/>
</dbReference>
<evidence type="ECO:0000256" key="6">
    <source>
        <dbReference type="ARBA" id="ARBA00023136"/>
    </source>
</evidence>
<feature type="compositionally biased region" description="Polar residues" evidence="7">
    <location>
        <begin position="1"/>
        <end position="10"/>
    </location>
</feature>
<feature type="transmembrane region" description="Helical" evidence="8">
    <location>
        <begin position="289"/>
        <end position="315"/>
    </location>
</feature>
<gene>
    <name evidence="9" type="ORF">GT037_002029</name>
</gene>
<feature type="compositionally biased region" description="Basic and acidic residues" evidence="7">
    <location>
        <begin position="100"/>
        <end position="110"/>
    </location>
</feature>
<evidence type="ECO:0000256" key="5">
    <source>
        <dbReference type="ARBA" id="ARBA00022989"/>
    </source>
</evidence>
<feature type="transmembrane region" description="Helical" evidence="8">
    <location>
        <begin position="1042"/>
        <end position="1064"/>
    </location>
</feature>
<evidence type="ECO:0000313" key="9">
    <source>
        <dbReference type="EMBL" id="KAF7680378.1"/>
    </source>
</evidence>
<sequence length="1153" mass="125692">MFSNFASAISGNAPDKTSKDEGASLTSVLETPTLRVELALLVLLSIDAMRTDITATFEPYNNPESNPSVASRSSAPNTKTPTPDLISLDEPRQTAIRPSPSRERSQEHDSTQMQALRRSALTFFDKWRASVMHRICDVVSVRGETVRQAKAKRKQISEQNERQKQGISSLIDFDDVDPFANATSKQSENTKHGQYEVIETRLLALEEKKRVLILHCLLLLLLSLEQYSAHSRILLLRLASSLKLEVDLLGEHERSVAQGLLATAASQMDAEATAKNQASNDAASRRWKVGLATVGGAVLIGVTGGLAAPLLAAGLGTVMGGLGLGVVSTYLGALAGSSVLVGSLFGAYGAKMTGRVMEQYAKEIRDFEFLPVQDPDRPANQRQLDWADEQDARDPQKREQHRLRVFIGVSGWLNSPADVSKPWEVVDSGTTEPFALRFELDAMLRLGNSLNDVLFGYAFDGVTYAVVSRTLLGALYAGLWPLGLVKAASILDNPFSVALARADKAGKVLAHALIDGVQGKRPVTLTGYSVGARVVYACLIELAEQHAFGLVESAVLMGTPAPANPKRWRQIRSVVAGRIVNVYSKEDYVLGFLYRSAKLQVGVAGLQEVEGVHDVENVDVSKLVSGHDRYRYLAGTIMVKLGFGDVDFNKVAEQERALEEAEKRKARAQKEAKRKAANEQTQKPIPQPQHRPAPTTQDSSNSLIDFSEPEPAPAPESNSELSGLSLTPSGTQEDLFPNVNASASVLSNEPSLDRSKSISNPTTLVPDSHDHFNTENSVVRLKKNGTNVAVTEVLVLEGCDTTKDNSTGDEHQDDFDDYDYDAEEVSSEFGELSMVEPLPMDDNDYGLIPLLSNMSTALTATRPTPTPPPPSFSKLGPSISIYTPPAYSSGELIILCTWLGAARKHIDKYVTSYRTIAPNAKILLIQSDVATVTSSYPTQRKAIMPAVEVVRAVLGECTYPACIAASVLEHQSKKYHGPRILLHTFSNGGPISTTALLLALHTQTSASLPLVGIIMDSGPAAGYYWKSYNAMVLSLPPGVLRYAGYVFVHGILLGLFASVALGRYEYPEVLVRRTLLDENFVCGAENGTKKRICYLYSKADRMTDWKDIVEHADTAREKGWDVSEVVFEGTAHCNHFVKNEGVYVGEMRKMWRA</sequence>
<feature type="compositionally biased region" description="Polar residues" evidence="7">
    <location>
        <begin position="739"/>
        <end position="750"/>
    </location>
</feature>
<dbReference type="PANTHER" id="PTHR17920">
    <property type="entry name" value="TRANSMEMBRANE AND COILED-COIL DOMAIN-CONTAINING PROTEIN 4 TMCO4"/>
    <property type="match status" value="1"/>
</dbReference>
<dbReference type="RefSeq" id="XP_038790368.1">
    <property type="nucleotide sequence ID" value="XM_038927076.1"/>
</dbReference>
<feature type="region of interest" description="Disordered" evidence="7">
    <location>
        <begin position="1"/>
        <end position="24"/>
    </location>
</feature>
<feature type="region of interest" description="Disordered" evidence="7">
    <location>
        <begin position="57"/>
        <end position="113"/>
    </location>
</feature>
<dbReference type="GO" id="GO:0016020">
    <property type="term" value="C:membrane"/>
    <property type="evidence" value="ECO:0007669"/>
    <property type="project" value="UniProtKB-SubCell"/>
</dbReference>
<feature type="transmembrane region" description="Helical" evidence="8">
    <location>
        <begin position="327"/>
        <end position="350"/>
    </location>
</feature>
<evidence type="ECO:0008006" key="11">
    <source>
        <dbReference type="Google" id="ProtNLM"/>
    </source>
</evidence>
<proteinExistence type="inferred from homology"/>
<organism evidence="9 10">
    <name type="scientific">Alternaria burnsii</name>
    <dbReference type="NCBI Taxonomy" id="1187904"/>
    <lineage>
        <taxon>Eukaryota</taxon>
        <taxon>Fungi</taxon>
        <taxon>Dikarya</taxon>
        <taxon>Ascomycota</taxon>
        <taxon>Pezizomycotina</taxon>
        <taxon>Dothideomycetes</taxon>
        <taxon>Pleosporomycetidae</taxon>
        <taxon>Pleosporales</taxon>
        <taxon>Pleosporineae</taxon>
        <taxon>Pleosporaceae</taxon>
        <taxon>Alternaria</taxon>
        <taxon>Alternaria sect. Alternaria</taxon>
    </lineage>
</organism>
<dbReference type="Pfam" id="PF05705">
    <property type="entry name" value="DUF829"/>
    <property type="match status" value="1"/>
</dbReference>
<name>A0A8H7BBK5_9PLEO</name>
<evidence type="ECO:0000256" key="8">
    <source>
        <dbReference type="SAM" id="Phobius"/>
    </source>
</evidence>
<dbReference type="AlphaFoldDB" id="A0A8H7BBK5"/>
<dbReference type="GeneID" id="62200254"/>
<keyword evidence="10" id="KW-1185">Reference proteome</keyword>
<dbReference type="EMBL" id="JAAABM010000002">
    <property type="protein sequence ID" value="KAF7680378.1"/>
    <property type="molecule type" value="Genomic_DNA"/>
</dbReference>
<evidence type="ECO:0000256" key="1">
    <source>
        <dbReference type="ARBA" id="ARBA00004141"/>
    </source>
</evidence>
<reference evidence="9" key="1">
    <citation type="submission" date="2020-01" db="EMBL/GenBank/DDBJ databases">
        <authorList>
            <person name="Feng Z.H.Z."/>
        </authorList>
    </citation>
    <scope>NUCLEOTIDE SEQUENCE</scope>
    <source>
        <strain evidence="9">CBS107.38</strain>
    </source>
</reference>
<evidence type="ECO:0000256" key="4">
    <source>
        <dbReference type="ARBA" id="ARBA00022692"/>
    </source>
</evidence>
<dbReference type="SUPFAM" id="SSF53474">
    <property type="entry name" value="alpha/beta-Hydrolases"/>
    <property type="match status" value="2"/>
</dbReference>
<evidence type="ECO:0000256" key="3">
    <source>
        <dbReference type="ARBA" id="ARBA00009824"/>
    </source>
</evidence>
<comment type="pathway">
    <text evidence="2">Mycotoxin biosynthesis.</text>
</comment>
<feature type="region of interest" description="Disordered" evidence="7">
    <location>
        <begin position="660"/>
        <end position="771"/>
    </location>
</feature>